<gene>
    <name evidence="2" type="ORF">PILCRDRAFT_62454</name>
</gene>
<dbReference type="HOGENOM" id="CLU_044121_2_1_1"/>
<proteinExistence type="predicted"/>
<dbReference type="GO" id="GO:0005524">
    <property type="term" value="F:ATP binding"/>
    <property type="evidence" value="ECO:0007669"/>
    <property type="project" value="InterPro"/>
</dbReference>
<dbReference type="InterPro" id="IPR000719">
    <property type="entry name" value="Prot_kinase_dom"/>
</dbReference>
<reference evidence="3" key="2">
    <citation type="submission" date="2015-01" db="EMBL/GenBank/DDBJ databases">
        <title>Evolutionary Origins and Diversification of the Mycorrhizal Mutualists.</title>
        <authorList>
            <consortium name="DOE Joint Genome Institute"/>
            <consortium name="Mycorrhizal Genomics Consortium"/>
            <person name="Kohler A."/>
            <person name="Kuo A."/>
            <person name="Nagy L.G."/>
            <person name="Floudas D."/>
            <person name="Copeland A."/>
            <person name="Barry K.W."/>
            <person name="Cichocki N."/>
            <person name="Veneault-Fourrey C."/>
            <person name="LaButti K."/>
            <person name="Lindquist E.A."/>
            <person name="Lipzen A."/>
            <person name="Lundell T."/>
            <person name="Morin E."/>
            <person name="Murat C."/>
            <person name="Riley R."/>
            <person name="Ohm R."/>
            <person name="Sun H."/>
            <person name="Tunlid A."/>
            <person name="Henrissat B."/>
            <person name="Grigoriev I.V."/>
            <person name="Hibbett D.S."/>
            <person name="Martin F."/>
        </authorList>
    </citation>
    <scope>NUCLEOTIDE SEQUENCE [LARGE SCALE GENOMIC DNA]</scope>
    <source>
        <strain evidence="3">F 1598</strain>
    </source>
</reference>
<dbReference type="PROSITE" id="PS50011">
    <property type="entry name" value="PROTEIN_KINASE_DOM"/>
    <property type="match status" value="1"/>
</dbReference>
<dbReference type="SMART" id="SM00220">
    <property type="entry name" value="S_TKc"/>
    <property type="match status" value="1"/>
</dbReference>
<dbReference type="AlphaFoldDB" id="A0A0C3BPF8"/>
<protein>
    <recommendedName>
        <fullName evidence="1">Protein kinase domain-containing protein</fullName>
    </recommendedName>
</protein>
<feature type="domain" description="Protein kinase" evidence="1">
    <location>
        <begin position="1"/>
        <end position="349"/>
    </location>
</feature>
<dbReference type="SUPFAM" id="SSF56112">
    <property type="entry name" value="Protein kinase-like (PK-like)"/>
    <property type="match status" value="1"/>
</dbReference>
<reference evidence="2 3" key="1">
    <citation type="submission" date="2014-04" db="EMBL/GenBank/DDBJ databases">
        <authorList>
            <consortium name="DOE Joint Genome Institute"/>
            <person name="Kuo A."/>
            <person name="Tarkka M."/>
            <person name="Buscot F."/>
            <person name="Kohler A."/>
            <person name="Nagy L.G."/>
            <person name="Floudas D."/>
            <person name="Copeland A."/>
            <person name="Barry K.W."/>
            <person name="Cichocki N."/>
            <person name="Veneault-Fourrey C."/>
            <person name="LaButti K."/>
            <person name="Lindquist E.A."/>
            <person name="Lipzen A."/>
            <person name="Lundell T."/>
            <person name="Morin E."/>
            <person name="Murat C."/>
            <person name="Sun H."/>
            <person name="Tunlid A."/>
            <person name="Henrissat B."/>
            <person name="Grigoriev I.V."/>
            <person name="Hibbett D.S."/>
            <person name="Martin F."/>
            <person name="Nordberg H.P."/>
            <person name="Cantor M.N."/>
            <person name="Hua S.X."/>
        </authorList>
    </citation>
    <scope>NUCLEOTIDE SEQUENCE [LARGE SCALE GENOMIC DNA]</scope>
    <source>
        <strain evidence="2 3">F 1598</strain>
    </source>
</reference>
<evidence type="ECO:0000313" key="2">
    <source>
        <dbReference type="EMBL" id="KIM88378.1"/>
    </source>
</evidence>
<dbReference type="OrthoDB" id="5987198at2759"/>
<dbReference type="GO" id="GO:0004672">
    <property type="term" value="F:protein kinase activity"/>
    <property type="evidence" value="ECO:0007669"/>
    <property type="project" value="InterPro"/>
</dbReference>
<evidence type="ECO:0000259" key="1">
    <source>
        <dbReference type="PROSITE" id="PS50011"/>
    </source>
</evidence>
<organism evidence="2 3">
    <name type="scientific">Piloderma croceum (strain F 1598)</name>
    <dbReference type="NCBI Taxonomy" id="765440"/>
    <lineage>
        <taxon>Eukaryota</taxon>
        <taxon>Fungi</taxon>
        <taxon>Dikarya</taxon>
        <taxon>Basidiomycota</taxon>
        <taxon>Agaricomycotina</taxon>
        <taxon>Agaricomycetes</taxon>
        <taxon>Agaricomycetidae</taxon>
        <taxon>Atheliales</taxon>
        <taxon>Atheliaceae</taxon>
        <taxon>Piloderma</taxon>
    </lineage>
</organism>
<dbReference type="Proteomes" id="UP000054166">
    <property type="component" value="Unassembled WGS sequence"/>
</dbReference>
<evidence type="ECO:0000313" key="3">
    <source>
        <dbReference type="Proteomes" id="UP000054166"/>
    </source>
</evidence>
<dbReference type="EMBL" id="KN832977">
    <property type="protein sequence ID" value="KIM88378.1"/>
    <property type="molecule type" value="Genomic_DNA"/>
</dbReference>
<dbReference type="Gene3D" id="1.10.510.10">
    <property type="entry name" value="Transferase(Phosphotransferase) domain 1"/>
    <property type="match status" value="1"/>
</dbReference>
<name>A0A0C3BPF8_PILCF</name>
<dbReference type="InterPro" id="IPR011009">
    <property type="entry name" value="Kinase-like_dom_sf"/>
</dbReference>
<accession>A0A0C3BPF8</accession>
<dbReference type="InParanoid" id="A0A0C3BPF8"/>
<keyword evidence="3" id="KW-1185">Reference proteome</keyword>
<sequence>MSYVPANPGSYDSHILALEYFWVDHQPFLLSCGYRLRPRYDPRWVPSWKRAEGGKKNIPLLCEDGRGVLKRDVLDATRVKDDLKVILKRVPSDGHEFRIALYLSSVEMRSDPRNRTVPILDVITLPDDKYVLLVMPFLRVFDTPPFHCRGEVVEAFRQLLQGLEFMHEHNISHGDACLLNLMMDETSVVPKRSHFTWSNSHDGVHMNLTWRHRCTVAPVQYFYIDFGLSGYYPHGQESATAFGTMGQIKDIPEFATSSPYNLFKLDICQLGRTFLEVIESYPYLHVFIPFAQHMARPDPNDRPSATEALAEFEAVVSKLKPRTLRTRIWRYEDTLSARFSCFLSGWPLI</sequence>